<keyword evidence="1" id="KW-0812">Transmembrane</keyword>
<evidence type="ECO:0000313" key="3">
    <source>
        <dbReference type="Proteomes" id="UP000581769"/>
    </source>
</evidence>
<proteinExistence type="predicted"/>
<feature type="transmembrane region" description="Helical" evidence="1">
    <location>
        <begin position="244"/>
        <end position="263"/>
    </location>
</feature>
<dbReference type="NCBIfam" id="NF038134">
    <property type="entry name" value="choice_anch_M"/>
    <property type="match status" value="1"/>
</dbReference>
<evidence type="ECO:0000313" key="2">
    <source>
        <dbReference type="EMBL" id="MBB4689257.1"/>
    </source>
</evidence>
<keyword evidence="1" id="KW-1133">Transmembrane helix</keyword>
<dbReference type="AlphaFoldDB" id="A0A840J7A0"/>
<dbReference type="InterPro" id="IPR022435">
    <property type="entry name" value="Surface-anchored_actinobac"/>
</dbReference>
<dbReference type="RefSeq" id="WP_184783823.1">
    <property type="nucleotide sequence ID" value="NZ_JACHMG010000001.1"/>
</dbReference>
<keyword evidence="1" id="KW-0472">Membrane</keyword>
<dbReference type="EMBL" id="JACHMG010000001">
    <property type="protein sequence ID" value="MBB4689257.1"/>
    <property type="molecule type" value="Genomic_DNA"/>
</dbReference>
<name>A0A840J7A0_9PSEU</name>
<keyword evidence="3" id="KW-1185">Reference proteome</keyword>
<evidence type="ECO:0000256" key="1">
    <source>
        <dbReference type="SAM" id="Phobius"/>
    </source>
</evidence>
<gene>
    <name evidence="2" type="ORF">BJY18_006742</name>
</gene>
<sequence length="272" mass="28603">MTFRSTVDGGAVGGSRRRHPALLFAAVLLGLSGCPGGIAVAEEAGQPVEIRDGHLDIGPALDDGRWSIRLKDDSAGITTWRDPRDVVLRVSEAAKSTVPAGTGYEFLGAAGSTVYLLPQTQAPGVVWLGWNTRHPGLLAQPPESVSLSLRDIEGPGQLHVFLDYGAFRPPKTVWDSTGPVAELPVESNVHTHANWAFSTPGEYRTRFTANITPKAGPPVTVSATVRFLVGEATRPADRGNSATTWWAAGIGLVVIAAAGAALLRMRSRGATG</sequence>
<reference evidence="2 3" key="1">
    <citation type="submission" date="2020-08" db="EMBL/GenBank/DDBJ databases">
        <title>Sequencing the genomes of 1000 actinobacteria strains.</title>
        <authorList>
            <person name="Klenk H.-P."/>
        </authorList>
    </citation>
    <scope>NUCLEOTIDE SEQUENCE [LARGE SCALE GENOMIC DNA]</scope>
    <source>
        <strain evidence="2 3">DSM 45859</strain>
    </source>
</reference>
<accession>A0A840J7A0</accession>
<organism evidence="2 3">
    <name type="scientific">Amycolatopsis jiangsuensis</name>
    <dbReference type="NCBI Taxonomy" id="1181879"/>
    <lineage>
        <taxon>Bacteria</taxon>
        <taxon>Bacillati</taxon>
        <taxon>Actinomycetota</taxon>
        <taxon>Actinomycetes</taxon>
        <taxon>Pseudonocardiales</taxon>
        <taxon>Pseudonocardiaceae</taxon>
        <taxon>Amycolatopsis</taxon>
    </lineage>
</organism>
<dbReference type="NCBIfam" id="TIGR03769">
    <property type="entry name" value="P_ac_wall_RPT"/>
    <property type="match status" value="1"/>
</dbReference>
<dbReference type="PROSITE" id="PS51257">
    <property type="entry name" value="PROKAR_LIPOPROTEIN"/>
    <property type="match status" value="1"/>
</dbReference>
<protein>
    <submittedName>
        <fullName evidence="2">Putative ABC transporter-associated repeat protein</fullName>
    </submittedName>
</protein>
<dbReference type="Proteomes" id="UP000581769">
    <property type="component" value="Unassembled WGS sequence"/>
</dbReference>
<comment type="caution">
    <text evidence="2">The sequence shown here is derived from an EMBL/GenBank/DDBJ whole genome shotgun (WGS) entry which is preliminary data.</text>
</comment>